<protein>
    <submittedName>
        <fullName evidence="1">Beta-beta-alpha zinc fingers domain-containing protein</fullName>
    </submittedName>
</protein>
<evidence type="ECO:0000313" key="1">
    <source>
        <dbReference type="EMBL" id="KAH7691889.1"/>
    </source>
</evidence>
<proteinExistence type="predicted"/>
<organism evidence="1 2">
    <name type="scientific">Dioscorea alata</name>
    <name type="common">Purple yam</name>
    <dbReference type="NCBI Taxonomy" id="55571"/>
    <lineage>
        <taxon>Eukaryota</taxon>
        <taxon>Viridiplantae</taxon>
        <taxon>Streptophyta</taxon>
        <taxon>Embryophyta</taxon>
        <taxon>Tracheophyta</taxon>
        <taxon>Spermatophyta</taxon>
        <taxon>Magnoliopsida</taxon>
        <taxon>Liliopsida</taxon>
        <taxon>Dioscoreales</taxon>
        <taxon>Dioscoreaceae</taxon>
        <taxon>Dioscorea</taxon>
    </lineage>
</organism>
<name>A0ACB7WSX2_DIOAL</name>
<gene>
    <name evidence="1" type="ORF">IHE45_01G028500</name>
</gene>
<sequence>MATEDNMVVFEENQVVENDNNNDNHIPEIKRFNCKFCDQTFTTGQALGGHQNCHRAQRNALRLAVQPNTAALVNPNHRPIMPSHFSHNPVSPLPFMQPPSSLHSFDPECFQPPLTITQPTCDVHLSKEFCSGHGVGSSSGGDGSNNYNAMRLRLGKVNEATRPHEVNFQALLKGTKYYEEECKNKDGDELDLTLHLQVCDFVFSFYLCPSFVLIYGNGSFSLI</sequence>
<keyword evidence="2" id="KW-1185">Reference proteome</keyword>
<evidence type="ECO:0000313" key="2">
    <source>
        <dbReference type="Proteomes" id="UP000827976"/>
    </source>
</evidence>
<comment type="caution">
    <text evidence="1">The sequence shown here is derived from an EMBL/GenBank/DDBJ whole genome shotgun (WGS) entry which is preliminary data.</text>
</comment>
<accession>A0ACB7WSX2</accession>
<dbReference type="EMBL" id="CM037011">
    <property type="protein sequence ID" value="KAH7691889.1"/>
    <property type="molecule type" value="Genomic_DNA"/>
</dbReference>
<reference evidence="2" key="1">
    <citation type="journal article" date="2022" name="Nat. Commun.">
        <title>Chromosome evolution and the genetic basis of agronomically important traits in greater yam.</title>
        <authorList>
            <person name="Bredeson J.V."/>
            <person name="Lyons J.B."/>
            <person name="Oniyinde I.O."/>
            <person name="Okereke N.R."/>
            <person name="Kolade O."/>
            <person name="Nnabue I."/>
            <person name="Nwadili C.O."/>
            <person name="Hribova E."/>
            <person name="Parker M."/>
            <person name="Nwogha J."/>
            <person name="Shu S."/>
            <person name="Carlson J."/>
            <person name="Kariba R."/>
            <person name="Muthemba S."/>
            <person name="Knop K."/>
            <person name="Barton G.J."/>
            <person name="Sherwood A.V."/>
            <person name="Lopez-Montes A."/>
            <person name="Asiedu R."/>
            <person name="Jamnadass R."/>
            <person name="Muchugi A."/>
            <person name="Goodstein D."/>
            <person name="Egesi C.N."/>
            <person name="Featherston J."/>
            <person name="Asfaw A."/>
            <person name="Simpson G.G."/>
            <person name="Dolezel J."/>
            <person name="Hendre P.S."/>
            <person name="Van Deynze A."/>
            <person name="Kumar P.L."/>
            <person name="Obidiegwu J.E."/>
            <person name="Bhattacharjee R."/>
            <person name="Rokhsar D.S."/>
        </authorList>
    </citation>
    <scope>NUCLEOTIDE SEQUENCE [LARGE SCALE GENOMIC DNA]</scope>
    <source>
        <strain evidence="2">cv. TDa95/00328</strain>
    </source>
</reference>
<dbReference type="Proteomes" id="UP000827976">
    <property type="component" value="Chromosome 1"/>
</dbReference>